<keyword evidence="5" id="KW-1185">Reference proteome</keyword>
<feature type="chain" id="PRO_5034246872" description="VWFA domain-containing protein" evidence="2">
    <location>
        <begin position="27"/>
        <end position="621"/>
    </location>
</feature>
<dbReference type="InterPro" id="IPR036465">
    <property type="entry name" value="vWFA_dom_sf"/>
</dbReference>
<accession>A0A8I1GJ85</accession>
<sequence>MRTGLAGLLGGFCVGGLMLSATGAAAAETRAVIVLDATAQMNAHLGAKTKIDIARASITGALARLGPGASVSLWTFGGNPQKKCEDRADSLSGQSREATLPALTKALAKIQPKAGRAPAFSAVEEAVKAFGGDKPVSAVLIAGTGDDCAADVCAAARALHDAAPQTKLTVFGLGANEKAAAAYTCAAKAMGGGFTAIKAPADLDKALRQTLADAQAEMAKAATASEAAPPAGAPAKPATTAIPSPPGTDAGKTAAATPDEAAPAAPPASPADNKPAPPAPAQPEPNVVLSATLAPGLPMLDAGVTWEIFKIVPTPTGQMREADAPLWVGGGGQAKAKLPDGRYKVQLTYGLATASAEVAVEGSRVERTVPLDAGTIAVEALKSPGGDPAVGAFFTLYRQGANGTREEIGRSSIAPAIFQVNSGSYILAATAGLARLETPVRVESGKVSVVSMALNVGTLAIRTLAAPTAQTALPAWHRLFAEGANPAAKAGAPLVRLSGASPRIDLPAGTYRLETVYGAIRDVRTVSVAAGRTTPENITLDAGEAKITLPSGKQDGVCAVYEAGGERAASPLVRAAGGEPHFILKAGRYDLECRAKNKPDAPRRAEIVIVAGEVKTTNLGE</sequence>
<feature type="signal peptide" evidence="2">
    <location>
        <begin position="1"/>
        <end position="26"/>
    </location>
</feature>
<organism evidence="4 5">
    <name type="scientific">Rhodomicrobium udaipurense</name>
    <dbReference type="NCBI Taxonomy" id="1202716"/>
    <lineage>
        <taxon>Bacteria</taxon>
        <taxon>Pseudomonadati</taxon>
        <taxon>Pseudomonadota</taxon>
        <taxon>Alphaproteobacteria</taxon>
        <taxon>Hyphomicrobiales</taxon>
        <taxon>Hyphomicrobiaceae</taxon>
        <taxon>Rhodomicrobium</taxon>
    </lineage>
</organism>
<proteinExistence type="predicted"/>
<dbReference type="Gene3D" id="3.40.50.410">
    <property type="entry name" value="von Willebrand factor, type A domain"/>
    <property type="match status" value="1"/>
</dbReference>
<evidence type="ECO:0000256" key="2">
    <source>
        <dbReference type="SAM" id="SignalP"/>
    </source>
</evidence>
<dbReference type="SMART" id="SM00327">
    <property type="entry name" value="VWA"/>
    <property type="match status" value="1"/>
</dbReference>
<gene>
    <name evidence="4" type="ORF">JDN41_13585</name>
</gene>
<dbReference type="AlphaFoldDB" id="A0A8I1GJ85"/>
<dbReference type="SUPFAM" id="SSF53300">
    <property type="entry name" value="vWA-like"/>
    <property type="match status" value="1"/>
</dbReference>
<feature type="compositionally biased region" description="Low complexity" evidence="1">
    <location>
        <begin position="250"/>
        <end position="263"/>
    </location>
</feature>
<evidence type="ECO:0000313" key="4">
    <source>
        <dbReference type="EMBL" id="MBJ7544582.1"/>
    </source>
</evidence>
<feature type="domain" description="VWFA" evidence="3">
    <location>
        <begin position="28"/>
        <end position="208"/>
    </location>
</feature>
<dbReference type="Proteomes" id="UP000623250">
    <property type="component" value="Unassembled WGS sequence"/>
</dbReference>
<comment type="caution">
    <text evidence="4">The sequence shown here is derived from an EMBL/GenBank/DDBJ whole genome shotgun (WGS) entry which is preliminary data.</text>
</comment>
<reference evidence="4 5" key="1">
    <citation type="submission" date="2020-12" db="EMBL/GenBank/DDBJ databases">
        <title>Revised draft genomes of Rhodomicrobium vannielii ATCC 17100 and Rhodomicrobium udaipurense JA643.</title>
        <authorList>
            <person name="Conners E.M."/>
            <person name="Davenport E.J."/>
            <person name="Bose A."/>
        </authorList>
    </citation>
    <scope>NUCLEOTIDE SEQUENCE [LARGE SCALE GENOMIC DNA]</scope>
    <source>
        <strain evidence="4 5">JA643</strain>
    </source>
</reference>
<protein>
    <recommendedName>
        <fullName evidence="3">VWFA domain-containing protein</fullName>
    </recommendedName>
</protein>
<dbReference type="InterPro" id="IPR002035">
    <property type="entry name" value="VWF_A"/>
</dbReference>
<feature type="compositionally biased region" description="Low complexity" evidence="1">
    <location>
        <begin position="221"/>
        <end position="242"/>
    </location>
</feature>
<keyword evidence="2" id="KW-0732">Signal</keyword>
<feature type="region of interest" description="Disordered" evidence="1">
    <location>
        <begin position="221"/>
        <end position="285"/>
    </location>
</feature>
<evidence type="ECO:0000256" key="1">
    <source>
        <dbReference type="SAM" id="MobiDB-lite"/>
    </source>
</evidence>
<evidence type="ECO:0000313" key="5">
    <source>
        <dbReference type="Proteomes" id="UP000623250"/>
    </source>
</evidence>
<feature type="compositionally biased region" description="Pro residues" evidence="1">
    <location>
        <begin position="264"/>
        <end position="283"/>
    </location>
</feature>
<name>A0A8I1GJ85_9HYPH</name>
<dbReference type="EMBL" id="JAEMUK010000079">
    <property type="protein sequence ID" value="MBJ7544582.1"/>
    <property type="molecule type" value="Genomic_DNA"/>
</dbReference>
<dbReference type="RefSeq" id="WP_037238326.1">
    <property type="nucleotide sequence ID" value="NZ_JAEMUK010000079.1"/>
</dbReference>
<evidence type="ECO:0000259" key="3">
    <source>
        <dbReference type="SMART" id="SM00327"/>
    </source>
</evidence>